<reference evidence="1" key="1">
    <citation type="submission" date="2014-09" db="EMBL/GenBank/DDBJ databases">
        <authorList>
            <person name="Magalhaes I.L.F."/>
            <person name="Oliveira U."/>
            <person name="Santos F.R."/>
            <person name="Vidigal T.H.D.A."/>
            <person name="Brescovit A.D."/>
            <person name="Santos A.J."/>
        </authorList>
    </citation>
    <scope>NUCLEOTIDE SEQUENCE</scope>
    <source>
        <tissue evidence="1">Shoot tissue taken approximately 20 cm above the soil surface</tissue>
    </source>
</reference>
<name>A0A0A9GJ84_ARUDO</name>
<sequence>MFMLLVVGLVPHGYSSWILVGHEV</sequence>
<dbReference type="EMBL" id="GBRH01172736">
    <property type="protein sequence ID" value="JAE25160.1"/>
    <property type="molecule type" value="Transcribed_RNA"/>
</dbReference>
<reference evidence="1" key="2">
    <citation type="journal article" date="2015" name="Data Brief">
        <title>Shoot transcriptome of the giant reed, Arundo donax.</title>
        <authorList>
            <person name="Barrero R.A."/>
            <person name="Guerrero F.D."/>
            <person name="Moolhuijzen P."/>
            <person name="Goolsby J.A."/>
            <person name="Tidwell J."/>
            <person name="Bellgard S.E."/>
            <person name="Bellgard M.I."/>
        </authorList>
    </citation>
    <scope>NUCLEOTIDE SEQUENCE</scope>
    <source>
        <tissue evidence="1">Shoot tissue taken approximately 20 cm above the soil surface</tissue>
    </source>
</reference>
<organism evidence="1">
    <name type="scientific">Arundo donax</name>
    <name type="common">Giant reed</name>
    <name type="synonym">Donax arundinaceus</name>
    <dbReference type="NCBI Taxonomy" id="35708"/>
    <lineage>
        <taxon>Eukaryota</taxon>
        <taxon>Viridiplantae</taxon>
        <taxon>Streptophyta</taxon>
        <taxon>Embryophyta</taxon>
        <taxon>Tracheophyta</taxon>
        <taxon>Spermatophyta</taxon>
        <taxon>Magnoliopsida</taxon>
        <taxon>Liliopsida</taxon>
        <taxon>Poales</taxon>
        <taxon>Poaceae</taxon>
        <taxon>PACMAD clade</taxon>
        <taxon>Arundinoideae</taxon>
        <taxon>Arundineae</taxon>
        <taxon>Arundo</taxon>
    </lineage>
</organism>
<dbReference type="AlphaFoldDB" id="A0A0A9GJ84"/>
<evidence type="ECO:0000313" key="1">
    <source>
        <dbReference type="EMBL" id="JAE25160.1"/>
    </source>
</evidence>
<proteinExistence type="predicted"/>
<accession>A0A0A9GJ84</accession>
<protein>
    <submittedName>
        <fullName evidence="1">Uncharacterized protein</fullName>
    </submittedName>
</protein>